<dbReference type="PROSITE" id="PS51186">
    <property type="entry name" value="GNAT"/>
    <property type="match status" value="1"/>
</dbReference>
<keyword evidence="4" id="KW-1185">Reference proteome</keyword>
<dbReference type="Gene3D" id="3.40.630.30">
    <property type="match status" value="1"/>
</dbReference>
<accession>A0AAE3GC06</accession>
<reference evidence="3" key="1">
    <citation type="submission" date="2022-06" db="EMBL/GenBank/DDBJ databases">
        <title>Genomic Encyclopedia of Archaeal and Bacterial Type Strains, Phase II (KMG-II): from individual species to whole genera.</title>
        <authorList>
            <person name="Goeker M."/>
        </authorList>
    </citation>
    <scope>NUCLEOTIDE SEQUENCE</scope>
    <source>
        <strain evidence="3">DSM 43935</strain>
    </source>
</reference>
<dbReference type="PANTHER" id="PTHR43610:SF1">
    <property type="entry name" value="N-ACETYLTRANSFERASE DOMAIN-CONTAINING PROTEIN"/>
    <property type="match status" value="1"/>
</dbReference>
<dbReference type="InterPro" id="IPR000182">
    <property type="entry name" value="GNAT_dom"/>
</dbReference>
<evidence type="ECO:0000313" key="3">
    <source>
        <dbReference type="EMBL" id="MCP2164619.1"/>
    </source>
</evidence>
<comment type="caution">
    <text evidence="3">The sequence shown here is derived from an EMBL/GenBank/DDBJ whole genome shotgun (WGS) entry which is preliminary data.</text>
</comment>
<name>A0AAE3GC06_9PSEU</name>
<dbReference type="Pfam" id="PF13302">
    <property type="entry name" value="Acetyltransf_3"/>
    <property type="match status" value="1"/>
</dbReference>
<protein>
    <submittedName>
        <fullName evidence="3">Protein N-acetyltransferase, RimJ/RimL family</fullName>
    </submittedName>
</protein>
<evidence type="ECO:0000259" key="2">
    <source>
        <dbReference type="PROSITE" id="PS51186"/>
    </source>
</evidence>
<dbReference type="PANTHER" id="PTHR43610">
    <property type="entry name" value="BLL6696 PROTEIN"/>
    <property type="match status" value="1"/>
</dbReference>
<gene>
    <name evidence="3" type="ORF">LX83_001459</name>
</gene>
<dbReference type="SUPFAM" id="SSF55729">
    <property type="entry name" value="Acyl-CoA N-acyltransferases (Nat)"/>
    <property type="match status" value="1"/>
</dbReference>
<dbReference type="EMBL" id="JAMTCK010000003">
    <property type="protein sequence ID" value="MCP2164619.1"/>
    <property type="molecule type" value="Genomic_DNA"/>
</dbReference>
<feature type="region of interest" description="Disordered" evidence="1">
    <location>
        <begin position="217"/>
        <end position="240"/>
    </location>
</feature>
<feature type="domain" description="N-acetyltransferase" evidence="2">
    <location>
        <begin position="16"/>
        <end position="173"/>
    </location>
</feature>
<dbReference type="InterPro" id="IPR016181">
    <property type="entry name" value="Acyl_CoA_acyltransferase"/>
</dbReference>
<sequence>MNNPWYHRPVLTGQHVRLEPLTPAHAPDLFAAGADPDIWTWLRDARPTDLDDMRRRIDRILADPDRLAFVQIDPAGRVAGTTSYYEIDPTERGLYIGHTWIGAPWRRTGVNTEAKLMLLRHAFDTLGANRVGWHTDINNLRSQRAIERLGARREGVLRAHRIRRDGSLRDTVVYSVIAAEWPSVRERLEARLRPAQHHPEGESSQTGYPQRTVANRTFASSADGQRADQRPAGDNGLNLY</sequence>
<dbReference type="Proteomes" id="UP001206128">
    <property type="component" value="Unassembled WGS sequence"/>
</dbReference>
<evidence type="ECO:0000313" key="4">
    <source>
        <dbReference type="Proteomes" id="UP001206128"/>
    </source>
</evidence>
<organism evidence="3 4">
    <name type="scientific">Goodfellowiella coeruleoviolacea</name>
    <dbReference type="NCBI Taxonomy" id="334858"/>
    <lineage>
        <taxon>Bacteria</taxon>
        <taxon>Bacillati</taxon>
        <taxon>Actinomycetota</taxon>
        <taxon>Actinomycetes</taxon>
        <taxon>Pseudonocardiales</taxon>
        <taxon>Pseudonocardiaceae</taxon>
        <taxon>Goodfellowiella</taxon>
    </lineage>
</organism>
<dbReference type="GO" id="GO:0016747">
    <property type="term" value="F:acyltransferase activity, transferring groups other than amino-acyl groups"/>
    <property type="evidence" value="ECO:0007669"/>
    <property type="project" value="InterPro"/>
</dbReference>
<evidence type="ECO:0000256" key="1">
    <source>
        <dbReference type="SAM" id="MobiDB-lite"/>
    </source>
</evidence>
<dbReference type="AlphaFoldDB" id="A0AAE3GC06"/>
<proteinExistence type="predicted"/>